<accession>Q2GNG4</accession>
<sequence>MSSGRDLSPEELARLPPRTAEKNDTLSILRFTLKANEKAYVENYGMPTVCASPVDQAIFHEDAKIDDVVTLREFCPQRTFEVVIPKFSAKLPHINNQLRTVFPPQFETAYPEWDPARYEVELKEFARDTSYQANYKFHRHQDCAVAIAQGVVQDVYQFMKDVMAIRKERIECAFLNVALDNTKEFRVLAWHHLDNERFGNTLARLLKGDAKFGLAFAPPPVEKAMDTDYWRAWQISADPWKSTGCDFVMEIRRPLGRDDPGHRVARRNIVAFDTYSEVNKSARPGDRRQGSAYEQQILNLIKNDLLAGSGFNTLLHPRGDGVDVDAITMQRGECSGDDGKDFGGNSLKKVNILATNTKDGVLEVVKDGIGEATFKRFCEYLKVNRLGVIPLIGFAGSGKTEMSSHVALLLMRAFGSLYCAAPTPCRDEQLGRASLRPRRQDLQEARLELACPPRCPRLQDE</sequence>
<keyword evidence="2" id="KW-1185">Reference proteome</keyword>
<dbReference type="GeneID" id="4396922"/>
<protein>
    <submittedName>
        <fullName evidence="1">Uncharacterized protein</fullName>
    </submittedName>
</protein>
<organism evidence="1 2">
    <name type="scientific">Chaetomium globosum (strain ATCC 6205 / CBS 148.51 / DSM 1962 / NBRC 6347 / NRRL 1970)</name>
    <name type="common">Soil fungus</name>
    <dbReference type="NCBI Taxonomy" id="306901"/>
    <lineage>
        <taxon>Eukaryota</taxon>
        <taxon>Fungi</taxon>
        <taxon>Dikarya</taxon>
        <taxon>Ascomycota</taxon>
        <taxon>Pezizomycotina</taxon>
        <taxon>Sordariomycetes</taxon>
        <taxon>Sordariomycetidae</taxon>
        <taxon>Sordariales</taxon>
        <taxon>Chaetomiaceae</taxon>
        <taxon>Chaetomium</taxon>
    </lineage>
</organism>
<dbReference type="OrthoDB" id="5408263at2759"/>
<dbReference type="EMBL" id="CH408035">
    <property type="protein sequence ID" value="EAQ84086.1"/>
    <property type="molecule type" value="Genomic_DNA"/>
</dbReference>
<gene>
    <name evidence="1" type="ORF">CHGG_10490</name>
</gene>
<dbReference type="VEuPathDB" id="FungiDB:CHGG_10490"/>
<dbReference type="RefSeq" id="XP_001228417.1">
    <property type="nucleotide sequence ID" value="XM_001228416.1"/>
</dbReference>
<dbReference type="Proteomes" id="UP000001056">
    <property type="component" value="Unassembled WGS sequence"/>
</dbReference>
<evidence type="ECO:0000313" key="1">
    <source>
        <dbReference type="EMBL" id="EAQ84086.1"/>
    </source>
</evidence>
<evidence type="ECO:0000313" key="2">
    <source>
        <dbReference type="Proteomes" id="UP000001056"/>
    </source>
</evidence>
<dbReference type="InParanoid" id="Q2GNG4"/>
<dbReference type="HOGENOM" id="CLU_593113_0_0_1"/>
<dbReference type="eggNOG" id="ENOG502T58D">
    <property type="taxonomic scope" value="Eukaryota"/>
</dbReference>
<dbReference type="AlphaFoldDB" id="Q2GNG4"/>
<reference evidence="2" key="1">
    <citation type="journal article" date="2015" name="Genome Announc.">
        <title>Draft genome sequence of the cellulolytic fungus Chaetomium globosum.</title>
        <authorList>
            <person name="Cuomo C.A."/>
            <person name="Untereiner W.A."/>
            <person name="Ma L.-J."/>
            <person name="Grabherr M."/>
            <person name="Birren B.W."/>
        </authorList>
    </citation>
    <scope>NUCLEOTIDE SEQUENCE [LARGE SCALE GENOMIC DNA]</scope>
    <source>
        <strain evidence="2">ATCC 6205 / CBS 148.51 / DSM 1962 / NBRC 6347 / NRRL 1970</strain>
    </source>
</reference>
<proteinExistence type="predicted"/>
<name>Q2GNG4_CHAGB</name>